<reference evidence="13 14" key="1">
    <citation type="submission" date="2018-11" db="EMBL/GenBank/DDBJ databases">
        <authorList>
            <consortium name="Pathogen Informatics"/>
        </authorList>
    </citation>
    <scope>NUCLEOTIDE SEQUENCE [LARGE SCALE GENOMIC DNA]</scope>
</reference>
<keyword evidence="14" id="KW-1185">Reference proteome</keyword>
<comment type="pathway">
    <text evidence="2">Protein modification; protein glycosylation.</text>
</comment>
<evidence type="ECO:0000256" key="1">
    <source>
        <dbReference type="ARBA" id="ARBA00004606"/>
    </source>
</evidence>
<feature type="domain" description="Galactosyltransferase C-terminal" evidence="11">
    <location>
        <begin position="169"/>
        <end position="222"/>
    </location>
</feature>
<evidence type="ECO:0000256" key="8">
    <source>
        <dbReference type="ARBA" id="ARBA00022989"/>
    </source>
</evidence>
<comment type="similarity">
    <text evidence="3">Belongs to the glycosyltransferase 7 family.</text>
</comment>
<evidence type="ECO:0000259" key="11">
    <source>
        <dbReference type="Pfam" id="PF02709"/>
    </source>
</evidence>
<dbReference type="PANTHER" id="PTHR19300">
    <property type="entry name" value="BETA-1,4-GALACTOSYLTRANSFERASE"/>
    <property type="match status" value="1"/>
</dbReference>
<proteinExistence type="inferred from homology"/>
<evidence type="ECO:0000313" key="14">
    <source>
        <dbReference type="Proteomes" id="UP000270094"/>
    </source>
</evidence>
<gene>
    <name evidence="13" type="ORF">SVUK_LOCUS19163</name>
</gene>
<comment type="subcellular location">
    <subcellularLocation>
        <location evidence="1">Membrane</location>
        <topology evidence="1">Single-pass type II membrane protein</topology>
    </subcellularLocation>
</comment>
<organism evidence="13 14">
    <name type="scientific">Strongylus vulgaris</name>
    <name type="common">Blood worm</name>
    <dbReference type="NCBI Taxonomy" id="40348"/>
    <lineage>
        <taxon>Eukaryota</taxon>
        <taxon>Metazoa</taxon>
        <taxon>Ecdysozoa</taxon>
        <taxon>Nematoda</taxon>
        <taxon>Chromadorea</taxon>
        <taxon>Rhabditida</taxon>
        <taxon>Rhabditina</taxon>
        <taxon>Rhabditomorpha</taxon>
        <taxon>Strongyloidea</taxon>
        <taxon>Strongylidae</taxon>
        <taxon>Strongylus</taxon>
    </lineage>
</organism>
<dbReference type="PRINTS" id="PR02050">
    <property type="entry name" value="B14GALTRFASE"/>
</dbReference>
<dbReference type="OrthoDB" id="10038994at2759"/>
<dbReference type="PANTHER" id="PTHR19300:SF57">
    <property type="entry name" value="BETA-1,4-N-ACETYLGALACTOSAMINYLTRANSFERASE"/>
    <property type="match status" value="1"/>
</dbReference>
<feature type="domain" description="Galactosyltransferase N-terminal" evidence="12">
    <location>
        <begin position="56"/>
        <end position="164"/>
    </location>
</feature>
<evidence type="ECO:0000256" key="3">
    <source>
        <dbReference type="ARBA" id="ARBA00005735"/>
    </source>
</evidence>
<dbReference type="GO" id="GO:0006688">
    <property type="term" value="P:glycosphingolipid biosynthetic process"/>
    <property type="evidence" value="ECO:0007669"/>
    <property type="project" value="TreeGrafter"/>
</dbReference>
<dbReference type="GO" id="GO:0033842">
    <property type="term" value="F:N-acetyl-beta-glucosaminyl-derivative 4-beta-N-acetylgalactosaminyltransferase activity"/>
    <property type="evidence" value="ECO:0007669"/>
    <property type="project" value="TreeGrafter"/>
</dbReference>
<protein>
    <recommendedName>
        <fullName evidence="15">Galactosyltransferase N-terminal domain-containing protein</fullName>
    </recommendedName>
</protein>
<evidence type="ECO:0000256" key="2">
    <source>
        <dbReference type="ARBA" id="ARBA00004922"/>
    </source>
</evidence>
<evidence type="ECO:0008006" key="15">
    <source>
        <dbReference type="Google" id="ProtNLM"/>
    </source>
</evidence>
<name>A0A3P7LNY0_STRVU</name>
<keyword evidence="6" id="KW-0812">Transmembrane</keyword>
<dbReference type="GO" id="GO:0008378">
    <property type="term" value="F:galactosyltransferase activity"/>
    <property type="evidence" value="ECO:0007669"/>
    <property type="project" value="TreeGrafter"/>
</dbReference>
<keyword evidence="10" id="KW-0325">Glycoprotein</keyword>
<evidence type="ECO:0000256" key="5">
    <source>
        <dbReference type="ARBA" id="ARBA00022679"/>
    </source>
</evidence>
<dbReference type="InterPro" id="IPR027995">
    <property type="entry name" value="Galactosyl_T_N"/>
</dbReference>
<accession>A0A3P7LNY0</accession>
<keyword evidence="8" id="KW-1133">Transmembrane helix</keyword>
<evidence type="ECO:0000313" key="13">
    <source>
        <dbReference type="EMBL" id="VDM84165.1"/>
    </source>
</evidence>
<evidence type="ECO:0000259" key="12">
    <source>
        <dbReference type="Pfam" id="PF13733"/>
    </source>
</evidence>
<dbReference type="EMBL" id="UYYB01128006">
    <property type="protein sequence ID" value="VDM84165.1"/>
    <property type="molecule type" value="Genomic_DNA"/>
</dbReference>
<dbReference type="GO" id="GO:0005794">
    <property type="term" value="C:Golgi apparatus"/>
    <property type="evidence" value="ECO:0007669"/>
    <property type="project" value="TreeGrafter"/>
</dbReference>
<keyword evidence="5" id="KW-0808">Transferase</keyword>
<dbReference type="UniPathway" id="UPA00378"/>
<keyword evidence="9" id="KW-0472">Membrane</keyword>
<keyword evidence="4" id="KW-0328">Glycosyltransferase</keyword>
<dbReference type="Gene3D" id="3.90.550.10">
    <property type="entry name" value="Spore Coat Polysaccharide Biosynthesis Protein SpsA, Chain A"/>
    <property type="match status" value="1"/>
</dbReference>
<evidence type="ECO:0000256" key="7">
    <source>
        <dbReference type="ARBA" id="ARBA00022968"/>
    </source>
</evidence>
<dbReference type="InterPro" id="IPR003859">
    <property type="entry name" value="Galactosyl_T"/>
</dbReference>
<dbReference type="AlphaFoldDB" id="A0A3P7LNY0"/>
<dbReference type="Pfam" id="PF13733">
    <property type="entry name" value="Glyco_transf_7N"/>
    <property type="match status" value="1"/>
</dbReference>
<dbReference type="Pfam" id="PF02709">
    <property type="entry name" value="Glyco_transf_7C"/>
    <property type="match status" value="1"/>
</dbReference>
<keyword evidence="7" id="KW-0735">Signal-anchor</keyword>
<sequence length="222" mass="25640">MSSRNISSTVCTPNATNNTAINVSMEELSFKVLEKKYNYLEPGGHYIPKSCSAAHRKKYNYLEPGGHYIPKNCSAAHRVAVIIPYRDRQSHLKILLNNMHPFLTEQELDYSIIVVEQSANSTFNRGKLLNVGFLEAMKFYNWQCVLLHDVDLLPEDRRNLHVCPTQNPRHMAVAVDKNNYKLNYETMFGTSSFLNIQQFRDVNGLSNRYWGWGGEDDDLYKR</sequence>
<dbReference type="GO" id="GO:0005975">
    <property type="term" value="P:carbohydrate metabolic process"/>
    <property type="evidence" value="ECO:0007669"/>
    <property type="project" value="InterPro"/>
</dbReference>
<evidence type="ECO:0000256" key="9">
    <source>
        <dbReference type="ARBA" id="ARBA00023136"/>
    </source>
</evidence>
<evidence type="ECO:0000256" key="6">
    <source>
        <dbReference type="ARBA" id="ARBA00022692"/>
    </source>
</evidence>
<dbReference type="Proteomes" id="UP000270094">
    <property type="component" value="Unassembled WGS sequence"/>
</dbReference>
<dbReference type="SUPFAM" id="SSF53448">
    <property type="entry name" value="Nucleotide-diphospho-sugar transferases"/>
    <property type="match status" value="1"/>
</dbReference>
<evidence type="ECO:0000256" key="10">
    <source>
        <dbReference type="ARBA" id="ARBA00023180"/>
    </source>
</evidence>
<dbReference type="GO" id="GO:0016020">
    <property type="term" value="C:membrane"/>
    <property type="evidence" value="ECO:0007669"/>
    <property type="project" value="UniProtKB-SubCell"/>
</dbReference>
<dbReference type="InterPro" id="IPR029044">
    <property type="entry name" value="Nucleotide-diphossugar_trans"/>
</dbReference>
<evidence type="ECO:0000256" key="4">
    <source>
        <dbReference type="ARBA" id="ARBA00022676"/>
    </source>
</evidence>
<dbReference type="InterPro" id="IPR027791">
    <property type="entry name" value="Galactosyl_T_C"/>
</dbReference>